<feature type="transmembrane region" description="Helical" evidence="1">
    <location>
        <begin position="178"/>
        <end position="196"/>
    </location>
</feature>
<accession>A0ABV3G755</accession>
<dbReference type="EMBL" id="JBFALK010000001">
    <property type="protein sequence ID" value="MEV0967449.1"/>
    <property type="molecule type" value="Genomic_DNA"/>
</dbReference>
<evidence type="ECO:0000313" key="3">
    <source>
        <dbReference type="Proteomes" id="UP001551675"/>
    </source>
</evidence>
<gene>
    <name evidence="2" type="ORF">AB0I59_02340</name>
</gene>
<keyword evidence="3" id="KW-1185">Reference proteome</keyword>
<name>A0ABV3G755_MICGL</name>
<feature type="transmembrane region" description="Helical" evidence="1">
    <location>
        <begin position="241"/>
        <end position="262"/>
    </location>
</feature>
<sequence length="267" mass="28199">MTGALSAEWLKIRSVRSTYYILAVAAVAVVLAALFIWQGVVVWDELPPERRARFGAIPMEEYTLPVTQLALGVLGVLAITSEYATGTIRSTLVAVPSRRAVLAAKTGVVAAVALAAGEAVVFATFLVTRAIVGDRPFPGHTTGLWHQTPQLLLLGLSVMAFALIGLAFGVMTRSTAGAVISVVVLLFVAPAFITYLPDPWGRRLSAVMLPNLPDQVAGALGWSSPEIYVGPWARVAVLSPGWAATVLAAYIVVPLAAAAVVFRRRDA</sequence>
<evidence type="ECO:0000313" key="2">
    <source>
        <dbReference type="EMBL" id="MEV0967449.1"/>
    </source>
</evidence>
<comment type="caution">
    <text evidence="2">The sequence shown here is derived from an EMBL/GenBank/DDBJ whole genome shotgun (WGS) entry which is preliminary data.</text>
</comment>
<feature type="transmembrane region" description="Helical" evidence="1">
    <location>
        <begin position="20"/>
        <end position="42"/>
    </location>
</feature>
<organism evidence="2 3">
    <name type="scientific">Microtetraspora glauca</name>
    <dbReference type="NCBI Taxonomy" id="1996"/>
    <lineage>
        <taxon>Bacteria</taxon>
        <taxon>Bacillati</taxon>
        <taxon>Actinomycetota</taxon>
        <taxon>Actinomycetes</taxon>
        <taxon>Streptosporangiales</taxon>
        <taxon>Streptosporangiaceae</taxon>
        <taxon>Microtetraspora</taxon>
    </lineage>
</organism>
<feature type="transmembrane region" description="Helical" evidence="1">
    <location>
        <begin position="151"/>
        <end position="171"/>
    </location>
</feature>
<dbReference type="Proteomes" id="UP001551675">
    <property type="component" value="Unassembled WGS sequence"/>
</dbReference>
<dbReference type="PANTHER" id="PTHR37305">
    <property type="entry name" value="INTEGRAL MEMBRANE PROTEIN-RELATED"/>
    <property type="match status" value="1"/>
</dbReference>
<keyword evidence="1" id="KW-0472">Membrane</keyword>
<dbReference type="RefSeq" id="WP_358129210.1">
    <property type="nucleotide sequence ID" value="NZ_JBFALK010000001.1"/>
</dbReference>
<feature type="transmembrane region" description="Helical" evidence="1">
    <location>
        <begin position="62"/>
        <end position="85"/>
    </location>
</feature>
<dbReference type="PANTHER" id="PTHR37305:SF1">
    <property type="entry name" value="MEMBRANE PROTEIN"/>
    <property type="match status" value="1"/>
</dbReference>
<reference evidence="2 3" key="1">
    <citation type="submission" date="2024-06" db="EMBL/GenBank/DDBJ databases">
        <title>The Natural Products Discovery Center: Release of the First 8490 Sequenced Strains for Exploring Actinobacteria Biosynthetic Diversity.</title>
        <authorList>
            <person name="Kalkreuter E."/>
            <person name="Kautsar S.A."/>
            <person name="Yang D."/>
            <person name="Bader C.D."/>
            <person name="Teijaro C.N."/>
            <person name="Fluegel L."/>
            <person name="Davis C.M."/>
            <person name="Simpson J.R."/>
            <person name="Lauterbach L."/>
            <person name="Steele A.D."/>
            <person name="Gui C."/>
            <person name="Meng S."/>
            <person name="Li G."/>
            <person name="Viehrig K."/>
            <person name="Ye F."/>
            <person name="Su P."/>
            <person name="Kiefer A.F."/>
            <person name="Nichols A."/>
            <person name="Cepeda A.J."/>
            <person name="Yan W."/>
            <person name="Fan B."/>
            <person name="Jiang Y."/>
            <person name="Adhikari A."/>
            <person name="Zheng C.-J."/>
            <person name="Schuster L."/>
            <person name="Cowan T.M."/>
            <person name="Smanski M.J."/>
            <person name="Chevrette M.G."/>
            <person name="De Carvalho L.P.S."/>
            <person name="Shen B."/>
        </authorList>
    </citation>
    <scope>NUCLEOTIDE SEQUENCE [LARGE SCALE GENOMIC DNA]</scope>
    <source>
        <strain evidence="2 3">NPDC050100</strain>
    </source>
</reference>
<proteinExistence type="predicted"/>
<dbReference type="Pfam" id="PF12730">
    <property type="entry name" value="ABC2_membrane_4"/>
    <property type="match status" value="1"/>
</dbReference>
<evidence type="ECO:0000256" key="1">
    <source>
        <dbReference type="SAM" id="Phobius"/>
    </source>
</evidence>
<protein>
    <submittedName>
        <fullName evidence="2">ABC transporter permease</fullName>
    </submittedName>
</protein>
<keyword evidence="1" id="KW-1133">Transmembrane helix</keyword>
<feature type="transmembrane region" description="Helical" evidence="1">
    <location>
        <begin position="106"/>
        <end position="131"/>
    </location>
</feature>
<keyword evidence="1" id="KW-0812">Transmembrane</keyword>